<comment type="similarity">
    <text evidence="2">Belongs to the band 7/mec-2 family. Flotillin subfamily.</text>
</comment>
<keyword evidence="5" id="KW-1133">Transmembrane helix</keyword>
<evidence type="ECO:0000259" key="7">
    <source>
        <dbReference type="Pfam" id="PF15975"/>
    </source>
</evidence>
<organism evidence="8 9">
    <name type="scientific">Leptotrichia trevisanii</name>
    <dbReference type="NCBI Taxonomy" id="109328"/>
    <lineage>
        <taxon>Bacteria</taxon>
        <taxon>Fusobacteriati</taxon>
        <taxon>Fusobacteriota</taxon>
        <taxon>Fusobacteriia</taxon>
        <taxon>Fusobacteriales</taxon>
        <taxon>Leptotrichiaceae</taxon>
        <taxon>Leptotrichia</taxon>
    </lineage>
</organism>
<dbReference type="Gene3D" id="3.30.479.30">
    <property type="entry name" value="Band 7 domain"/>
    <property type="match status" value="1"/>
</dbReference>
<dbReference type="RefSeq" id="WP_026749143.1">
    <property type="nucleotide sequence ID" value="NZ_AP019831.1"/>
</dbReference>
<dbReference type="InterPro" id="IPR036013">
    <property type="entry name" value="Band_7/SPFH_dom_sf"/>
</dbReference>
<accession>A0A510K051</accession>
<evidence type="ECO:0000313" key="9">
    <source>
        <dbReference type="Proteomes" id="UP000422644"/>
    </source>
</evidence>
<dbReference type="OrthoDB" id="9786220at2"/>
<evidence type="ECO:0000256" key="5">
    <source>
        <dbReference type="SAM" id="Phobius"/>
    </source>
</evidence>
<keyword evidence="5" id="KW-0812">Transmembrane</keyword>
<dbReference type="CDD" id="cd03399">
    <property type="entry name" value="SPFH_flotillin"/>
    <property type="match status" value="1"/>
</dbReference>
<dbReference type="GO" id="GO:0072659">
    <property type="term" value="P:protein localization to plasma membrane"/>
    <property type="evidence" value="ECO:0007669"/>
    <property type="project" value="TreeGrafter"/>
</dbReference>
<feature type="domain" description="Flotillin C-terminal" evidence="7">
    <location>
        <begin position="381"/>
        <end position="456"/>
    </location>
</feature>
<comment type="subcellular location">
    <subcellularLocation>
        <location evidence="1">Membrane</location>
    </subcellularLocation>
</comment>
<dbReference type="Proteomes" id="UP000422644">
    <property type="component" value="Chromosome"/>
</dbReference>
<dbReference type="Pfam" id="PF01145">
    <property type="entry name" value="Band_7"/>
    <property type="match status" value="1"/>
</dbReference>
<sequence length="514" mass="57101">MGFLSNNFVPILIVLIIIFILSLVGFIRVPMDRAAFISGFKRRVVTGKLAFYLRYFERVDYLDLSLFSVDVNTSVFVPTNDFINIKADAIVKLQIAQEPEILNIASKNFLNKKSEYIGESVKEVLEGNLREIIGQMNLKDMVQNRKEFNVKVQENVSPDLREMGLVVVSFAVQSFMDEKGVIDNLGIENISKISKDASIAKAQAEKEIAIAKANADKEAKDIELKVAEEIAEKTNKLEIKKADLKIESDTKKASADMTYQLETERKRKELEEVQGESNFTRETQAIKTNQAKLEAEIKVDNQIKSDAELYRKTKQAESKLIEEQREAEAILYQKTKEAEALKIMAQQEGEALKIKAQADSESIKLKAQAEAESIKLKALAEAQSKREIGLAEAEAIKAKALAEAEGIDKKADAMKKYGNAAIMEMYFKALPEISKNVAAPLNNIDKITMYGDGNTSKLVGDITKSIAQINDGITDSTGIDLKSVLAGMLGGKIISDKERLDSETKNDVVAKKNK</sequence>
<dbReference type="GO" id="GO:0002020">
    <property type="term" value="F:protease binding"/>
    <property type="evidence" value="ECO:0007669"/>
    <property type="project" value="TreeGrafter"/>
</dbReference>
<evidence type="ECO:0000256" key="2">
    <source>
        <dbReference type="ARBA" id="ARBA00007161"/>
    </source>
</evidence>
<feature type="transmembrane region" description="Helical" evidence="5">
    <location>
        <begin position="6"/>
        <end position="27"/>
    </location>
</feature>
<evidence type="ECO:0000256" key="1">
    <source>
        <dbReference type="ARBA" id="ARBA00004370"/>
    </source>
</evidence>
<evidence type="ECO:0000256" key="4">
    <source>
        <dbReference type="SAM" id="Coils"/>
    </source>
</evidence>
<dbReference type="SUPFAM" id="SSF117892">
    <property type="entry name" value="Band 7/SPFH domain"/>
    <property type="match status" value="1"/>
</dbReference>
<dbReference type="Pfam" id="PF15975">
    <property type="entry name" value="Flot"/>
    <property type="match status" value="1"/>
</dbReference>
<reference evidence="8 9" key="1">
    <citation type="submission" date="2019-07" db="EMBL/GenBank/DDBJ databases">
        <title>Complete Genome Sequence of Leptotrichia trevisanii Strain JMUB3870.</title>
        <authorList>
            <person name="Watanabe S."/>
            <person name="Cui L."/>
        </authorList>
    </citation>
    <scope>NUCLEOTIDE SEQUENCE [LARGE SCALE GENOMIC DNA]</scope>
    <source>
        <strain evidence="8 9">JMUB3870</strain>
    </source>
</reference>
<dbReference type="PANTHER" id="PTHR13806">
    <property type="entry name" value="FLOTILLIN-RELATED"/>
    <property type="match status" value="1"/>
</dbReference>
<dbReference type="AlphaFoldDB" id="A0A510K051"/>
<dbReference type="InterPro" id="IPR001107">
    <property type="entry name" value="Band_7"/>
</dbReference>
<evidence type="ECO:0000313" key="8">
    <source>
        <dbReference type="EMBL" id="BBM44956.1"/>
    </source>
</evidence>
<keyword evidence="3 5" id="KW-0472">Membrane</keyword>
<dbReference type="InterPro" id="IPR031905">
    <property type="entry name" value="Flotillin_C"/>
</dbReference>
<gene>
    <name evidence="8" type="ORF">JMUB3870_1074</name>
</gene>
<name>A0A510K051_9FUSO</name>
<dbReference type="InterPro" id="IPR027705">
    <property type="entry name" value="Flotillin_fam"/>
</dbReference>
<evidence type="ECO:0008006" key="10">
    <source>
        <dbReference type="Google" id="ProtNLM"/>
    </source>
</evidence>
<keyword evidence="4" id="KW-0175">Coiled coil</keyword>
<dbReference type="EMBL" id="AP019831">
    <property type="protein sequence ID" value="BBM44956.1"/>
    <property type="molecule type" value="Genomic_DNA"/>
</dbReference>
<proteinExistence type="inferred from homology"/>
<feature type="domain" description="Band 7" evidence="6">
    <location>
        <begin position="29"/>
        <end position="206"/>
    </location>
</feature>
<evidence type="ECO:0000256" key="3">
    <source>
        <dbReference type="ARBA" id="ARBA00023136"/>
    </source>
</evidence>
<protein>
    <recommendedName>
        <fullName evidence="10">Band 7 domain-containing protein</fullName>
    </recommendedName>
</protein>
<dbReference type="PANTHER" id="PTHR13806:SF46">
    <property type="entry name" value="FLOTILLIN-1-RELATED"/>
    <property type="match status" value="1"/>
</dbReference>
<keyword evidence="9" id="KW-1185">Reference proteome</keyword>
<evidence type="ECO:0000259" key="6">
    <source>
        <dbReference type="Pfam" id="PF01145"/>
    </source>
</evidence>
<feature type="coiled-coil region" evidence="4">
    <location>
        <begin position="194"/>
        <end position="247"/>
    </location>
</feature>
<dbReference type="GO" id="GO:0005886">
    <property type="term" value="C:plasma membrane"/>
    <property type="evidence" value="ECO:0007669"/>
    <property type="project" value="TreeGrafter"/>
</dbReference>